<comment type="caution">
    <text evidence="3">The sequence shown here is derived from an EMBL/GenBank/DDBJ whole genome shotgun (WGS) entry which is preliminary data.</text>
</comment>
<dbReference type="GO" id="GO:0016887">
    <property type="term" value="F:ATP hydrolysis activity"/>
    <property type="evidence" value="ECO:0007669"/>
    <property type="project" value="InterPro"/>
</dbReference>
<dbReference type="GeneID" id="59335669"/>
<evidence type="ECO:0008006" key="5">
    <source>
        <dbReference type="Google" id="ProtNLM"/>
    </source>
</evidence>
<proteinExistence type="predicted"/>
<dbReference type="PANTHER" id="PTHR46411">
    <property type="entry name" value="FAMILY ATPASE, PUTATIVE-RELATED"/>
    <property type="match status" value="1"/>
</dbReference>
<dbReference type="Pfam" id="PF23232">
    <property type="entry name" value="AAA_lid_13"/>
    <property type="match status" value="1"/>
</dbReference>
<dbReference type="InterPro" id="IPR003959">
    <property type="entry name" value="ATPase_AAA_core"/>
</dbReference>
<organism evidence="3 4">
    <name type="scientific">Letharia lupina</name>
    <dbReference type="NCBI Taxonomy" id="560253"/>
    <lineage>
        <taxon>Eukaryota</taxon>
        <taxon>Fungi</taxon>
        <taxon>Dikarya</taxon>
        <taxon>Ascomycota</taxon>
        <taxon>Pezizomycotina</taxon>
        <taxon>Lecanoromycetes</taxon>
        <taxon>OSLEUM clade</taxon>
        <taxon>Lecanoromycetidae</taxon>
        <taxon>Lecanorales</taxon>
        <taxon>Lecanorineae</taxon>
        <taxon>Parmeliaceae</taxon>
        <taxon>Letharia</taxon>
    </lineage>
</organism>
<dbReference type="InterPro" id="IPR027417">
    <property type="entry name" value="P-loop_NTPase"/>
</dbReference>
<feature type="domain" description="ATPase AAA-type core" evidence="1">
    <location>
        <begin position="52"/>
        <end position="180"/>
    </location>
</feature>
<dbReference type="SUPFAM" id="SSF52540">
    <property type="entry name" value="P-loop containing nucleoside triphosphate hydrolases"/>
    <property type="match status" value="1"/>
</dbReference>
<protein>
    <recommendedName>
        <fullName evidence="5">ATPase AAA-type core domain-containing protein</fullName>
    </recommendedName>
</protein>
<dbReference type="AlphaFoldDB" id="A0A8H6KYF6"/>
<dbReference type="InterPro" id="IPR056599">
    <property type="entry name" value="AAA_lid_fung"/>
</dbReference>
<name>A0A8H6KYF6_9LECA</name>
<dbReference type="Proteomes" id="UP000593566">
    <property type="component" value="Unassembled WGS sequence"/>
</dbReference>
<accession>A0A8H6KYF6</accession>
<dbReference type="RefSeq" id="XP_037156797.1">
    <property type="nucleotide sequence ID" value="XM_037298162.1"/>
</dbReference>
<evidence type="ECO:0000259" key="2">
    <source>
        <dbReference type="Pfam" id="PF23232"/>
    </source>
</evidence>
<evidence type="ECO:0000259" key="1">
    <source>
        <dbReference type="Pfam" id="PF00004"/>
    </source>
</evidence>
<evidence type="ECO:0000313" key="4">
    <source>
        <dbReference type="Proteomes" id="UP000593566"/>
    </source>
</evidence>
<evidence type="ECO:0000313" key="3">
    <source>
        <dbReference type="EMBL" id="KAF6229155.1"/>
    </source>
</evidence>
<gene>
    <name evidence="3" type="ORF">HO133_007270</name>
</gene>
<keyword evidence="4" id="KW-1185">Reference proteome</keyword>
<sequence length="308" mass="35510">MDTLVMEDERRRLIKALAKNYQNETDPSSQPAHKPWTADFVAGKGEGKVFLLHGTPGNGIAAYTKRPLLALATSDIGNMPSDAERSLNRYFTRAKQCNAILLIDEADIDMERRVNQDLTRNSLVSGIPMILTTFISTDINPKHHHNAYKGFTGFLRAIENCQSMLFLTTNRIGSFDDAFVSHIPLYYREFIQKDRLKVWKIFFDKLARDRKNVMNIPAETILYTTELEVTGLKWNGREIRNALQTAFALADFDGADEDGKITLRKTHIQQIVRMSWEFKDYLKELHRGDEAKKADRQRIRYDEFDEKS</sequence>
<dbReference type="Pfam" id="PF00004">
    <property type="entry name" value="AAA"/>
    <property type="match status" value="1"/>
</dbReference>
<dbReference type="GO" id="GO:0005524">
    <property type="term" value="F:ATP binding"/>
    <property type="evidence" value="ECO:0007669"/>
    <property type="project" value="InterPro"/>
</dbReference>
<feature type="domain" description="AAA+ ATPase lid" evidence="2">
    <location>
        <begin position="192"/>
        <end position="288"/>
    </location>
</feature>
<dbReference type="Gene3D" id="3.40.50.300">
    <property type="entry name" value="P-loop containing nucleotide triphosphate hydrolases"/>
    <property type="match status" value="1"/>
</dbReference>
<dbReference type="PANTHER" id="PTHR46411:SF3">
    <property type="entry name" value="AAA+ ATPASE DOMAIN-CONTAINING PROTEIN"/>
    <property type="match status" value="1"/>
</dbReference>
<dbReference type="EMBL" id="JACCJB010000003">
    <property type="protein sequence ID" value="KAF6229155.1"/>
    <property type="molecule type" value="Genomic_DNA"/>
</dbReference>
<reference evidence="3 4" key="1">
    <citation type="journal article" date="2020" name="Genomics">
        <title>Complete, high-quality genomes from long-read metagenomic sequencing of two wolf lichen thalli reveals enigmatic genome architecture.</title>
        <authorList>
            <person name="McKenzie S.K."/>
            <person name="Walston R.F."/>
            <person name="Allen J.L."/>
        </authorList>
    </citation>
    <scope>NUCLEOTIDE SEQUENCE [LARGE SCALE GENOMIC DNA]</scope>
    <source>
        <strain evidence="3">WasteWater1</strain>
    </source>
</reference>